<dbReference type="InterPro" id="IPR000890">
    <property type="entry name" value="Aliphatic_acid_kin_short-chain"/>
</dbReference>
<reference evidence="11 12" key="1">
    <citation type="journal article" date="2021" name="bioRxiv">
        <title>Unique metabolic strategies in Hadean analogues reveal hints for primordial physiology.</title>
        <authorList>
            <person name="Nobu M.K."/>
            <person name="Nakai R."/>
            <person name="Tamazawa S."/>
            <person name="Mori H."/>
            <person name="Toyoda A."/>
            <person name="Ijiri A."/>
            <person name="Suzuki S."/>
            <person name="Kurokawa K."/>
            <person name="Kamagata Y."/>
            <person name="Tamaki H."/>
        </authorList>
    </citation>
    <scope>NUCLEOTIDE SEQUENCE [LARGE SCALE GENOMIC DNA]</scope>
    <source>
        <strain evidence="11">BS525</strain>
    </source>
</reference>
<comment type="catalytic activity">
    <reaction evidence="8 9">
        <text>butanoate + ATP = butanoyl phosphate + ADP</text>
        <dbReference type="Rhea" id="RHEA:13585"/>
        <dbReference type="ChEBI" id="CHEBI:17968"/>
        <dbReference type="ChEBI" id="CHEBI:30616"/>
        <dbReference type="ChEBI" id="CHEBI:58079"/>
        <dbReference type="ChEBI" id="CHEBI:456216"/>
        <dbReference type="EC" id="2.7.2.7"/>
    </reaction>
</comment>
<dbReference type="NCBIfam" id="TIGR02707">
    <property type="entry name" value="butyr_kinase"/>
    <property type="match status" value="1"/>
</dbReference>
<dbReference type="InterPro" id="IPR023865">
    <property type="entry name" value="Aliphatic_acid_kinase_CS"/>
</dbReference>
<dbReference type="Gene3D" id="3.30.420.40">
    <property type="match status" value="2"/>
</dbReference>
<evidence type="ECO:0000313" key="11">
    <source>
        <dbReference type="EMBL" id="MBT9144213.1"/>
    </source>
</evidence>
<comment type="caution">
    <text evidence="11">The sequence shown here is derived from an EMBL/GenBank/DDBJ whole genome shotgun (WGS) entry which is preliminary data.</text>
</comment>
<dbReference type="SUPFAM" id="SSF53067">
    <property type="entry name" value="Actin-like ATPase domain"/>
    <property type="match status" value="2"/>
</dbReference>
<dbReference type="PROSITE" id="PS01075">
    <property type="entry name" value="ACETATE_KINASE_1"/>
    <property type="match status" value="1"/>
</dbReference>
<dbReference type="EMBL" id="QLTW01000001">
    <property type="protein sequence ID" value="MBT9144213.1"/>
    <property type="molecule type" value="Genomic_DNA"/>
</dbReference>
<evidence type="ECO:0000256" key="7">
    <source>
        <dbReference type="ARBA" id="ARBA00022840"/>
    </source>
</evidence>
<evidence type="ECO:0000256" key="8">
    <source>
        <dbReference type="ARBA" id="ARBA00048596"/>
    </source>
</evidence>
<evidence type="ECO:0000256" key="3">
    <source>
        <dbReference type="ARBA" id="ARBA00022490"/>
    </source>
</evidence>
<evidence type="ECO:0000256" key="4">
    <source>
        <dbReference type="ARBA" id="ARBA00022679"/>
    </source>
</evidence>
<organism evidence="11 12">
    <name type="scientific">Psychracetigena formicireducens</name>
    <dbReference type="NCBI Taxonomy" id="2986056"/>
    <lineage>
        <taxon>Bacteria</taxon>
        <taxon>Bacillati</taxon>
        <taxon>Candidatus Lithacetigenota</taxon>
        <taxon>Candidatus Psychracetigena</taxon>
    </lineage>
</organism>
<keyword evidence="7 9" id="KW-0067">ATP-binding</keyword>
<evidence type="ECO:0000256" key="6">
    <source>
        <dbReference type="ARBA" id="ARBA00022777"/>
    </source>
</evidence>
<keyword evidence="5 9" id="KW-0547">Nucleotide-binding</keyword>
<dbReference type="GO" id="GO:0005737">
    <property type="term" value="C:cytoplasm"/>
    <property type="evidence" value="ECO:0007669"/>
    <property type="project" value="UniProtKB-SubCell"/>
</dbReference>
<dbReference type="Pfam" id="PF00871">
    <property type="entry name" value="Acetate_kinase"/>
    <property type="match status" value="1"/>
</dbReference>
<dbReference type="HAMAP" id="MF_00542">
    <property type="entry name" value="Butyrate_kinase"/>
    <property type="match status" value="1"/>
</dbReference>
<sequence>MYMYKILVVNPGSTSTKISYFIDEKEVVFETLYHKTEDLLAFPNSFSQMDYRLNHIKAFIGKHNIKLEEVSAFVGRGGVLPPLPGGTYLVDKEMVEDLKHQVQADHPSNLAGLIVAILAQESLSKGGSSLPLITDPVSVDEFEPLAYLSGLPEIKRKCLSHALNMKAVVRQLVKDLNLNYFNSTFIVVNLGSGISISPMVGGRIIDVNNANEGGPFSIDRAGSLPTVSLIDLCFSGKYSREELINMVTMKGGIFAYLGTKDLTMVENKISEGDDYAKLVFEAMVYQIAKEIGAMCTVVKGKYEGIIITGGMSRSALLVNSLKERISFLGKIFVYPGEEEMLALAQSALRVLRKEEEIKIYKDCKRE</sequence>
<dbReference type="PIRSF" id="PIRSF036458">
    <property type="entry name" value="Butyrate_kin"/>
    <property type="match status" value="1"/>
</dbReference>
<accession>A0A9E2BEN5</accession>
<dbReference type="InterPro" id="IPR011245">
    <property type="entry name" value="Butyrate_kin"/>
</dbReference>
<dbReference type="InterPro" id="IPR043129">
    <property type="entry name" value="ATPase_NBD"/>
</dbReference>
<dbReference type="PRINTS" id="PR00471">
    <property type="entry name" value="ACETATEKNASE"/>
</dbReference>
<dbReference type="AlphaFoldDB" id="A0A9E2BEN5"/>
<evidence type="ECO:0000256" key="5">
    <source>
        <dbReference type="ARBA" id="ARBA00022741"/>
    </source>
</evidence>
<comment type="subcellular location">
    <subcellularLocation>
        <location evidence="1 9">Cytoplasm</location>
    </subcellularLocation>
</comment>
<dbReference type="PANTHER" id="PTHR21060">
    <property type="entry name" value="ACETATE KINASE"/>
    <property type="match status" value="1"/>
</dbReference>
<evidence type="ECO:0000256" key="9">
    <source>
        <dbReference type="HAMAP-Rule" id="MF_00542"/>
    </source>
</evidence>
<dbReference type="Proteomes" id="UP000811545">
    <property type="component" value="Unassembled WGS sequence"/>
</dbReference>
<dbReference type="GO" id="GO:0008776">
    <property type="term" value="F:acetate kinase activity"/>
    <property type="evidence" value="ECO:0007669"/>
    <property type="project" value="TreeGrafter"/>
</dbReference>
<keyword evidence="3 9" id="KW-0963">Cytoplasm</keyword>
<protein>
    <recommendedName>
        <fullName evidence="9">Probable butyrate kinase</fullName>
        <shortName evidence="9">BK</shortName>
        <ecNumber evidence="9">2.7.2.7</ecNumber>
    </recommendedName>
    <alternativeName>
        <fullName evidence="9">Branched-chain carboxylic acid kinase</fullName>
    </alternativeName>
</protein>
<evidence type="ECO:0000256" key="2">
    <source>
        <dbReference type="ARBA" id="ARBA00008748"/>
    </source>
</evidence>
<dbReference type="CDD" id="cd24011">
    <property type="entry name" value="ASKHA_NBD_BK"/>
    <property type="match status" value="1"/>
</dbReference>
<keyword evidence="6 9" id="KW-0418">Kinase</keyword>
<proteinExistence type="inferred from homology"/>
<dbReference type="GO" id="GO:0006083">
    <property type="term" value="P:acetate metabolic process"/>
    <property type="evidence" value="ECO:0007669"/>
    <property type="project" value="TreeGrafter"/>
</dbReference>
<comment type="similarity">
    <text evidence="2 9 10">Belongs to the acetokinase family.</text>
</comment>
<keyword evidence="4 9" id="KW-0808">Transferase</keyword>
<evidence type="ECO:0000256" key="10">
    <source>
        <dbReference type="RuleBase" id="RU003835"/>
    </source>
</evidence>
<dbReference type="EC" id="2.7.2.7" evidence="9"/>
<evidence type="ECO:0000256" key="1">
    <source>
        <dbReference type="ARBA" id="ARBA00004496"/>
    </source>
</evidence>
<dbReference type="GO" id="GO:0047761">
    <property type="term" value="F:butyrate kinase activity"/>
    <property type="evidence" value="ECO:0007669"/>
    <property type="project" value="UniProtKB-UniRule"/>
</dbReference>
<dbReference type="NCBIfam" id="NF002834">
    <property type="entry name" value="PRK03011.1-5"/>
    <property type="match status" value="1"/>
</dbReference>
<dbReference type="PANTHER" id="PTHR21060:SF15">
    <property type="entry name" value="ACETATE KINASE-RELATED"/>
    <property type="match status" value="1"/>
</dbReference>
<dbReference type="GO" id="GO:0005524">
    <property type="term" value="F:ATP binding"/>
    <property type="evidence" value="ECO:0007669"/>
    <property type="project" value="UniProtKB-KW"/>
</dbReference>
<evidence type="ECO:0000313" key="12">
    <source>
        <dbReference type="Proteomes" id="UP000811545"/>
    </source>
</evidence>
<name>A0A9E2BEN5_PSYF1</name>
<gene>
    <name evidence="11" type="primary">buk2_2</name>
    <name evidence="9" type="synonym">buk</name>
    <name evidence="11" type="ORF">DDT42_00045</name>
</gene>